<dbReference type="InterPro" id="IPR008756">
    <property type="entry name" value="Peptidase_M56"/>
</dbReference>
<evidence type="ECO:0000313" key="5">
    <source>
        <dbReference type="Proteomes" id="UP000263900"/>
    </source>
</evidence>
<dbReference type="Pfam" id="PF05569">
    <property type="entry name" value="Peptidase_M56"/>
    <property type="match status" value="1"/>
</dbReference>
<feature type="transmembrane region" description="Helical" evidence="2">
    <location>
        <begin position="20"/>
        <end position="40"/>
    </location>
</feature>
<feature type="transmembrane region" description="Helical" evidence="2">
    <location>
        <begin position="108"/>
        <end position="129"/>
    </location>
</feature>
<accession>A0A3B7MPR9</accession>
<feature type="compositionally biased region" description="Basic and acidic residues" evidence="1">
    <location>
        <begin position="440"/>
        <end position="561"/>
    </location>
</feature>
<dbReference type="Proteomes" id="UP000263900">
    <property type="component" value="Chromosome"/>
</dbReference>
<feature type="transmembrane region" description="Helical" evidence="2">
    <location>
        <begin position="324"/>
        <end position="341"/>
    </location>
</feature>
<evidence type="ECO:0000259" key="3">
    <source>
        <dbReference type="Pfam" id="PF05569"/>
    </source>
</evidence>
<keyword evidence="2" id="KW-1133">Transmembrane helix</keyword>
<reference evidence="4 5" key="1">
    <citation type="submission" date="2018-09" db="EMBL/GenBank/DDBJ databases">
        <title>Genome sequencing of strain 6GH32-13.</title>
        <authorList>
            <person name="Weon H.-Y."/>
            <person name="Heo J."/>
            <person name="Kwon S.-W."/>
        </authorList>
    </citation>
    <scope>NUCLEOTIDE SEQUENCE [LARGE SCALE GENOMIC DNA]</scope>
    <source>
        <strain evidence="4 5">5GH32-13</strain>
    </source>
</reference>
<feature type="region of interest" description="Disordered" evidence="1">
    <location>
        <begin position="437"/>
        <end position="561"/>
    </location>
</feature>
<feature type="domain" description="Peptidase M56" evidence="3">
    <location>
        <begin position="64"/>
        <end position="308"/>
    </location>
</feature>
<keyword evidence="2" id="KW-0812">Transmembrane</keyword>
<dbReference type="Gene3D" id="3.30.2010.10">
    <property type="entry name" value="Metalloproteases ('zincins'), catalytic domain"/>
    <property type="match status" value="1"/>
</dbReference>
<protein>
    <recommendedName>
        <fullName evidence="3">Peptidase M56 domain-containing protein</fullName>
    </recommendedName>
</protein>
<sequence length="561" mass="63367">MNGLFVNGSIFESGLQSFCWMLIHSLWQGLLLAFITGIIMTFTKKARSVTRYALITGCLFTFLAICGVTFMYEWNRGSTATNALSMTATISGISVLRDYAIRHWPAALAQYCSEHATVIVATWFAFFSFKCWQMSRAFAYVRSVRTNQHQQPGLYWQDKMTALTQQLQIKKTVTLLESGITKIPVVIGHLKPIIYMPIGLLAHLPADQVEAVLLHELAHIRRNDYLVNWLQNIAENIFFFNPGLLWVSSLLKQEREHCCDDVALAHTGNKKQFIQALISFKEHMLYAPSSGYAITFPGKKSHLLQRVTRIIQNRNNALSGGEKIFVLGSLLVCLILLGTMANKTGGTHGIILPVNAMYADILQEYRSSDALMTAKGKKAPIQRNTEVVTRQTPATAKPPVEKMAIPVPPVNNEVIAAVPPVTNKIEPKPPCTVLKATKSSTEHEQAMKDYEQAARDREQAERDRAQADIDRKQAERDRANAELNRRQADHDRLQASKDREQAERDRAQADRDREQAAIHRAQADRDRADAEQSRRQADKDRQHAERIRIQQQEKQKATVVI</sequence>
<organism evidence="4 5">
    <name type="scientific">Paraflavitalea soli</name>
    <dbReference type="NCBI Taxonomy" id="2315862"/>
    <lineage>
        <taxon>Bacteria</taxon>
        <taxon>Pseudomonadati</taxon>
        <taxon>Bacteroidota</taxon>
        <taxon>Chitinophagia</taxon>
        <taxon>Chitinophagales</taxon>
        <taxon>Chitinophagaceae</taxon>
        <taxon>Paraflavitalea</taxon>
    </lineage>
</organism>
<feature type="transmembrane region" description="Helical" evidence="2">
    <location>
        <begin position="52"/>
        <end position="72"/>
    </location>
</feature>
<dbReference type="KEGG" id="pseg:D3H65_15500"/>
<dbReference type="PANTHER" id="PTHR34978">
    <property type="entry name" value="POSSIBLE SENSOR-TRANSDUCER PROTEIN BLAR"/>
    <property type="match status" value="1"/>
</dbReference>
<keyword evidence="2" id="KW-0472">Membrane</keyword>
<gene>
    <name evidence="4" type="ORF">D3H65_15500</name>
</gene>
<evidence type="ECO:0000313" key="4">
    <source>
        <dbReference type="EMBL" id="AXY75303.1"/>
    </source>
</evidence>
<dbReference type="PANTHER" id="PTHR34978:SF3">
    <property type="entry name" value="SLR0241 PROTEIN"/>
    <property type="match status" value="1"/>
</dbReference>
<dbReference type="CDD" id="cd07341">
    <property type="entry name" value="M56_BlaR1_MecR1_like"/>
    <property type="match status" value="1"/>
</dbReference>
<keyword evidence="5" id="KW-1185">Reference proteome</keyword>
<evidence type="ECO:0000256" key="1">
    <source>
        <dbReference type="SAM" id="MobiDB-lite"/>
    </source>
</evidence>
<dbReference type="EMBL" id="CP032157">
    <property type="protein sequence ID" value="AXY75303.1"/>
    <property type="molecule type" value="Genomic_DNA"/>
</dbReference>
<dbReference type="OrthoDB" id="15218at2"/>
<dbReference type="AlphaFoldDB" id="A0A3B7MPR9"/>
<dbReference type="RefSeq" id="WP_119051184.1">
    <property type="nucleotide sequence ID" value="NZ_CP032157.1"/>
</dbReference>
<proteinExistence type="predicted"/>
<dbReference type="InterPro" id="IPR052173">
    <property type="entry name" value="Beta-lactam_resp_regulator"/>
</dbReference>
<name>A0A3B7MPR9_9BACT</name>
<evidence type="ECO:0000256" key="2">
    <source>
        <dbReference type="SAM" id="Phobius"/>
    </source>
</evidence>